<reference evidence="1" key="1">
    <citation type="journal article" date="2023" name="Science">
        <title>Genome structures resolve the early diversification of teleost fishes.</title>
        <authorList>
            <person name="Parey E."/>
            <person name="Louis A."/>
            <person name="Montfort J."/>
            <person name="Bouchez O."/>
            <person name="Roques C."/>
            <person name="Iampietro C."/>
            <person name="Lluch J."/>
            <person name="Castinel A."/>
            <person name="Donnadieu C."/>
            <person name="Desvignes T."/>
            <person name="Floi Bucao C."/>
            <person name="Jouanno E."/>
            <person name="Wen M."/>
            <person name="Mejri S."/>
            <person name="Dirks R."/>
            <person name="Jansen H."/>
            <person name="Henkel C."/>
            <person name="Chen W.J."/>
            <person name="Zahm M."/>
            <person name="Cabau C."/>
            <person name="Klopp C."/>
            <person name="Thompson A.W."/>
            <person name="Robinson-Rechavi M."/>
            <person name="Braasch I."/>
            <person name="Lecointre G."/>
            <person name="Bobe J."/>
            <person name="Postlethwait J.H."/>
            <person name="Berthelot C."/>
            <person name="Roest Crollius H."/>
            <person name="Guiguen Y."/>
        </authorList>
    </citation>
    <scope>NUCLEOTIDE SEQUENCE</scope>
    <source>
        <strain evidence="1">WJC10195</strain>
    </source>
</reference>
<keyword evidence="2" id="KW-1185">Reference proteome</keyword>
<protein>
    <submittedName>
        <fullName evidence="1">Uncharacterized protein</fullName>
    </submittedName>
</protein>
<dbReference type="OrthoDB" id="2416132at2759"/>
<dbReference type="Proteomes" id="UP001152622">
    <property type="component" value="Chromosome 2"/>
</dbReference>
<evidence type="ECO:0000313" key="2">
    <source>
        <dbReference type="Proteomes" id="UP001152622"/>
    </source>
</evidence>
<dbReference type="AlphaFoldDB" id="A0A9Q1G5T9"/>
<accession>A0A9Q1G5T9</accession>
<gene>
    <name evidence="1" type="ORF">SKAU_G00061330</name>
</gene>
<proteinExistence type="predicted"/>
<evidence type="ECO:0000313" key="1">
    <source>
        <dbReference type="EMBL" id="KAJ8375553.1"/>
    </source>
</evidence>
<sequence>MKEEVLASVKPTSYLLSTMIRRLKLKDQHFKTHEAASEEDMTTLWENVLKIDESPRDRGKTAPSSTTRRGISSDLFLKHIAEYMFFKKCITYLILFLMGPETNHLKNYMERTQQKNICHLAVQLLRKATNAPSIQQPKLRKMWGW</sequence>
<name>A0A9Q1G5T9_SYNKA</name>
<dbReference type="EMBL" id="JAINUF010000002">
    <property type="protein sequence ID" value="KAJ8375553.1"/>
    <property type="molecule type" value="Genomic_DNA"/>
</dbReference>
<organism evidence="1 2">
    <name type="scientific">Synaphobranchus kaupii</name>
    <name type="common">Kaup's arrowtooth eel</name>
    <dbReference type="NCBI Taxonomy" id="118154"/>
    <lineage>
        <taxon>Eukaryota</taxon>
        <taxon>Metazoa</taxon>
        <taxon>Chordata</taxon>
        <taxon>Craniata</taxon>
        <taxon>Vertebrata</taxon>
        <taxon>Euteleostomi</taxon>
        <taxon>Actinopterygii</taxon>
        <taxon>Neopterygii</taxon>
        <taxon>Teleostei</taxon>
        <taxon>Anguilliformes</taxon>
        <taxon>Synaphobranchidae</taxon>
        <taxon>Synaphobranchus</taxon>
    </lineage>
</organism>
<comment type="caution">
    <text evidence="1">The sequence shown here is derived from an EMBL/GenBank/DDBJ whole genome shotgun (WGS) entry which is preliminary data.</text>
</comment>